<protein>
    <submittedName>
        <fullName evidence="2">Metal dependent phosphohydrolase</fullName>
    </submittedName>
</protein>
<dbReference type="InterPro" id="IPR037522">
    <property type="entry name" value="HD_GYP_dom"/>
</dbReference>
<sequence>MLISEVKAGMVLARDIIDDNGNLLLEQGIALTEYYITRLTQLGITSIPIYDPYAVELKKHSVIAPEVREELTLCFRSLFNKKSQDILNSGLRTIYLKQIQQTVGQVIDNTEKNLGQIVNVQVRQPTEDEIAHAINVCLMAISTGLYIKLPRPVLMDLAMGALFHDLGKTVMPTIEGSIASDPGRLHPMYGQQLLVKNKLGTIVARIAAEHHEQYDGQGYPLGLAGKEIHPLSRIVTIANHFDNNMNMAAKTGQPRGKIIDSMLANGNTLFDMYLLRAFFHTTPLYPVGTLVKLSTNQMAYVIKNKARFAATPTVQIAERGPRGYNMITGQMIDLAMKPQITIVDVIAD</sequence>
<dbReference type="InterPro" id="IPR003607">
    <property type="entry name" value="HD/PDEase_dom"/>
</dbReference>
<evidence type="ECO:0000313" key="2">
    <source>
        <dbReference type="EMBL" id="SCM82833.1"/>
    </source>
</evidence>
<reference evidence="2" key="1">
    <citation type="submission" date="2016-08" db="EMBL/GenBank/DDBJ databases">
        <authorList>
            <person name="Seilhamer J.J."/>
        </authorList>
    </citation>
    <scope>NUCLEOTIDE SEQUENCE</scope>
    <source>
        <strain evidence="2">86</strain>
    </source>
</reference>
<dbReference type="CDD" id="cd00077">
    <property type="entry name" value="HDc"/>
    <property type="match status" value="1"/>
</dbReference>
<dbReference type="PANTHER" id="PTHR43155:SF2">
    <property type="entry name" value="CYCLIC DI-GMP PHOSPHODIESTERASE PA4108"/>
    <property type="match status" value="1"/>
</dbReference>
<dbReference type="SUPFAM" id="SSF109604">
    <property type="entry name" value="HD-domain/PDEase-like"/>
    <property type="match status" value="1"/>
</dbReference>
<dbReference type="RefSeq" id="WP_075758058.1">
    <property type="nucleotide sequence ID" value="NZ_LT608335.1"/>
</dbReference>
<accession>A0A212LZ74</accession>
<feature type="domain" description="HD-GYP" evidence="1">
    <location>
        <begin position="96"/>
        <end position="294"/>
    </location>
</feature>
<dbReference type="Gene3D" id="1.10.3210.10">
    <property type="entry name" value="Hypothetical protein af1432"/>
    <property type="match status" value="1"/>
</dbReference>
<evidence type="ECO:0000259" key="1">
    <source>
        <dbReference type="PROSITE" id="PS51832"/>
    </source>
</evidence>
<dbReference type="Pfam" id="PF13487">
    <property type="entry name" value="HD_5"/>
    <property type="match status" value="1"/>
</dbReference>
<proteinExistence type="predicted"/>
<dbReference type="PANTHER" id="PTHR43155">
    <property type="entry name" value="CYCLIC DI-GMP PHOSPHODIESTERASE PA4108-RELATED"/>
    <property type="match status" value="1"/>
</dbReference>
<name>A0A212LZ74_9FIRM</name>
<dbReference type="EMBL" id="FMJE01000005">
    <property type="protein sequence ID" value="SCM82833.1"/>
    <property type="molecule type" value="Genomic_DNA"/>
</dbReference>
<organism evidence="2">
    <name type="scientific">uncultured Sporomusa sp</name>
    <dbReference type="NCBI Taxonomy" id="307249"/>
    <lineage>
        <taxon>Bacteria</taxon>
        <taxon>Bacillati</taxon>
        <taxon>Bacillota</taxon>
        <taxon>Negativicutes</taxon>
        <taxon>Selenomonadales</taxon>
        <taxon>Sporomusaceae</taxon>
        <taxon>Sporomusa</taxon>
        <taxon>environmental samples</taxon>
    </lineage>
</organism>
<dbReference type="GO" id="GO:0016787">
    <property type="term" value="F:hydrolase activity"/>
    <property type="evidence" value="ECO:0007669"/>
    <property type="project" value="UniProtKB-KW"/>
</dbReference>
<dbReference type="PROSITE" id="PS51832">
    <property type="entry name" value="HD_GYP"/>
    <property type="match status" value="1"/>
</dbReference>
<gene>
    <name evidence="2" type="ORF">KL86SPO_50605</name>
</gene>
<keyword evidence="2" id="KW-0378">Hydrolase</keyword>
<dbReference type="AlphaFoldDB" id="A0A212LZ74"/>